<evidence type="ECO:0000313" key="1">
    <source>
        <dbReference type="EMBL" id="PWN46483.1"/>
    </source>
</evidence>
<dbReference type="Proteomes" id="UP000245626">
    <property type="component" value="Unassembled WGS sequence"/>
</dbReference>
<accession>A0ACD0NKZ2</accession>
<evidence type="ECO:0000313" key="2">
    <source>
        <dbReference type="Proteomes" id="UP000245626"/>
    </source>
</evidence>
<name>A0ACD0NKZ2_9BASI</name>
<feature type="non-terminal residue" evidence="1">
    <location>
        <position position="1"/>
    </location>
</feature>
<dbReference type="EMBL" id="KZ821001">
    <property type="protein sequence ID" value="PWN46483.1"/>
    <property type="molecule type" value="Genomic_DNA"/>
</dbReference>
<reference evidence="1 2" key="1">
    <citation type="journal article" date="2018" name="Mol. Biol. Evol.">
        <title>Broad Genomic Sampling Reveals a Smut Pathogenic Ancestry of the Fungal Clade Ustilaginomycotina.</title>
        <authorList>
            <person name="Kijpornyongpan T."/>
            <person name="Mondo S.J."/>
            <person name="Barry K."/>
            <person name="Sandor L."/>
            <person name="Lee J."/>
            <person name="Lipzen A."/>
            <person name="Pangilinan J."/>
            <person name="LaButti K."/>
            <person name="Hainaut M."/>
            <person name="Henrissat B."/>
            <person name="Grigoriev I.V."/>
            <person name="Spatafora J.W."/>
            <person name="Aime M.C."/>
        </authorList>
    </citation>
    <scope>NUCLEOTIDE SEQUENCE [LARGE SCALE GENOMIC DNA]</scope>
    <source>
        <strain evidence="1 2">SA 807</strain>
    </source>
</reference>
<proteinExistence type="predicted"/>
<sequence>QPILVAAAIDWEVTNGVKQGGLARRIEDDIQQRRRKLLGLEPWKESDPNLPASPFSLSPQQELERELEGGVILLGRPAFKEWAWGMKKGWGTRLRLEKRDRDQELASVLAEDGAFDEVEEEGGEEKEKGFGASGIVSSMFGRGDKLGGGGGEQERDAKLPAGMDARMLEPPSSIPAQPPLCFVDFTNLVGWRNIPRRMVRFFNRRQDVRSGAELGLAIAFGTKETAREFQVSEDVPSSPPQGGDLDWGLESEAFYPPWVSKQREEIEKSRKRYYEDLKTRLKDTRDLTRGLREPSRLEKNDMPKTESELREERFRREKEWRGDEMGHEIVKPEAAVEWDPRWKGSLRVFVEHVEPNSPN</sequence>
<keyword evidence="2" id="KW-1185">Reference proteome</keyword>
<organism evidence="1 2">
    <name type="scientific">Violaceomyces palustris</name>
    <dbReference type="NCBI Taxonomy" id="1673888"/>
    <lineage>
        <taxon>Eukaryota</taxon>
        <taxon>Fungi</taxon>
        <taxon>Dikarya</taxon>
        <taxon>Basidiomycota</taxon>
        <taxon>Ustilaginomycotina</taxon>
        <taxon>Ustilaginomycetes</taxon>
        <taxon>Violaceomycetales</taxon>
        <taxon>Violaceomycetaceae</taxon>
        <taxon>Violaceomyces</taxon>
    </lineage>
</organism>
<protein>
    <submittedName>
        <fullName evidence="1">Uncharacterized protein</fullName>
    </submittedName>
</protein>
<gene>
    <name evidence="1" type="ORF">IE53DRAFT_322889</name>
</gene>